<organism evidence="2">
    <name type="scientific">Cuerna arida</name>
    <dbReference type="NCBI Taxonomy" id="1464854"/>
    <lineage>
        <taxon>Eukaryota</taxon>
        <taxon>Metazoa</taxon>
        <taxon>Ecdysozoa</taxon>
        <taxon>Arthropoda</taxon>
        <taxon>Hexapoda</taxon>
        <taxon>Insecta</taxon>
        <taxon>Pterygota</taxon>
        <taxon>Neoptera</taxon>
        <taxon>Paraneoptera</taxon>
        <taxon>Hemiptera</taxon>
        <taxon>Auchenorrhyncha</taxon>
        <taxon>Membracoidea</taxon>
        <taxon>Cicadellidae</taxon>
        <taxon>Cicadellinae</taxon>
        <taxon>Proconiini</taxon>
        <taxon>Cuerna</taxon>
    </lineage>
</organism>
<gene>
    <name evidence="2" type="ORF">g.1593</name>
</gene>
<feature type="region of interest" description="Disordered" evidence="1">
    <location>
        <begin position="140"/>
        <end position="162"/>
    </location>
</feature>
<reference evidence="2" key="1">
    <citation type="submission" date="2015-11" db="EMBL/GenBank/DDBJ databases">
        <title>De novo transcriptome assembly of four potential Pierce s Disease insect vectors from Arizona vineyards.</title>
        <authorList>
            <person name="Tassone E.E."/>
        </authorList>
    </citation>
    <scope>NUCLEOTIDE SEQUENCE</scope>
</reference>
<dbReference type="EMBL" id="GECZ01025226">
    <property type="protein sequence ID" value="JAS44543.1"/>
    <property type="molecule type" value="Transcribed_RNA"/>
</dbReference>
<evidence type="ECO:0000256" key="1">
    <source>
        <dbReference type="SAM" id="MobiDB-lite"/>
    </source>
</evidence>
<name>A0A1B6F3V3_9HEMI</name>
<sequence length="162" mass="18160">RRISSHEISSLSDIVKNVVDPISRPNFHLDLSKSSVSYDFDTNAFEKSFLDQSTIHELDLIKITDAVLNNSNDAVDFSSDIDINPKLSEILEDLGIKETPKEEPNVFEGNNTEVKLENTGTSTLQNCSIKIEENICMNSDVSTNQDDTENKYTPPENKHCPL</sequence>
<accession>A0A1B6F3V3</accession>
<feature type="non-terminal residue" evidence="2">
    <location>
        <position position="1"/>
    </location>
</feature>
<dbReference type="AlphaFoldDB" id="A0A1B6F3V3"/>
<proteinExistence type="predicted"/>
<protein>
    <submittedName>
        <fullName evidence="2">Uncharacterized protein</fullName>
    </submittedName>
</protein>
<feature type="non-terminal residue" evidence="2">
    <location>
        <position position="162"/>
    </location>
</feature>
<evidence type="ECO:0000313" key="2">
    <source>
        <dbReference type="EMBL" id="JAS44543.1"/>
    </source>
</evidence>